<feature type="compositionally biased region" description="Low complexity" evidence="8">
    <location>
        <begin position="195"/>
        <end position="205"/>
    </location>
</feature>
<evidence type="ECO:0000259" key="10">
    <source>
        <dbReference type="PROSITE" id="PS50106"/>
    </source>
</evidence>
<evidence type="ECO:0000259" key="12">
    <source>
        <dbReference type="PROSITE" id="PS50916"/>
    </source>
</evidence>
<dbReference type="GO" id="GO:0044325">
    <property type="term" value="F:transmembrane transporter binding"/>
    <property type="evidence" value="ECO:0007669"/>
    <property type="project" value="TreeGrafter"/>
</dbReference>
<feature type="domain" description="PDZ" evidence="10">
    <location>
        <begin position="530"/>
        <end position="623"/>
    </location>
</feature>
<protein>
    <submittedName>
        <fullName evidence="13">Regulating synaptic membrane exocytosis protein 2</fullName>
    </submittedName>
</protein>
<feature type="region of interest" description="Disordered" evidence="8">
    <location>
        <begin position="1329"/>
        <end position="1470"/>
    </location>
</feature>
<feature type="compositionally biased region" description="Polar residues" evidence="8">
    <location>
        <begin position="1062"/>
        <end position="1076"/>
    </location>
</feature>
<feature type="compositionally biased region" description="Low complexity" evidence="8">
    <location>
        <begin position="825"/>
        <end position="834"/>
    </location>
</feature>
<dbReference type="PROSITE" id="PS50004">
    <property type="entry name" value="C2"/>
    <property type="match status" value="2"/>
</dbReference>
<evidence type="ECO:0000256" key="1">
    <source>
        <dbReference type="ARBA" id="ARBA00022723"/>
    </source>
</evidence>
<dbReference type="Pfam" id="PF00595">
    <property type="entry name" value="PDZ"/>
    <property type="match status" value="1"/>
</dbReference>
<keyword evidence="5" id="KW-0770">Synapse</keyword>
<dbReference type="InterPro" id="IPR013083">
    <property type="entry name" value="Znf_RING/FYVE/PHD"/>
</dbReference>
<feature type="compositionally biased region" description="Low complexity" evidence="8">
    <location>
        <begin position="1671"/>
        <end position="1681"/>
    </location>
</feature>
<dbReference type="PROSITE" id="PS50106">
    <property type="entry name" value="PDZ"/>
    <property type="match status" value="1"/>
</dbReference>
<dbReference type="SUPFAM" id="SSF57903">
    <property type="entry name" value="FYVE/PHD zinc finger"/>
    <property type="match status" value="1"/>
</dbReference>
<dbReference type="InterPro" id="IPR017455">
    <property type="entry name" value="Znf_FYVE-rel"/>
</dbReference>
<sequence length="1851" mass="202253">MPDLSHLTEEEKQIIQNVMFRQQQEEAREHEIVSRKADELKVLEETIRHRSEQQRKAGIGLDATCQLCLKTKFADGLGHVCAYCGVRCCARCGGKVTLRSSKVIWVCILCRKKQELIIKTGQWMNQPLSTSAPEKENRGPGSSSGSHRYPPPPLQRTSSLQHQGRELPIPQLRRQYSQENRPPPQMVPPPHLSQRRSSSSDPYDYYPHHYRDFDSGYGPPLRRPHSSSPRPRPPSHNVPTFHPFLDFRHGPPPAKPPPVDWASPPSSSYDQRQLHLHHQYKSSQLHSQHSISSSSQPLHHHHSISGSTSSRLSGAPGPSSSVTSSGGLIGPGGHRSLSSSEEELRSTPEYTSGDELDPRHPRHSSRLQSTSAYLHGAEVGGVGGMSSLSKGAYDGAKTTSASGIGGGGGTSLLPGGAGVLPKYHRYHQMAPNDARRGMYQRGQKKTVRFDSDDFSGTGEVGGGVVGAEEEWFWDQSSAERQGSQDSTTKDSGIDTCSNFTSSEDSNRELVHTKHPVSWRPNSDGTKLIGHMILKKDIRDGHGSSAHILGLKVTGGQVLENGRIGAIVEKVKKGSIADIVGRVRPGDEVIEWNGRGLVDRTFDEVHEIIADSKSDTQVELVLARPMGVGAPSSSASSSAIPSTSTSAKSYLSIRKDYKRPSVTVTSPTSPDPPRPGRFGPVQQAKIQIKIWFDPVGHQLLVRAINACDLSSRNPLPNPFAKVCLLPDRSEKWKRRTRAMQQTRDPRWNQTCVFAPIRLSEIRSRYLHVTVWDNERAGNIDYLGETSIELASHPLDDEPEWHFLTWDPQSSFYIDDTTPGPSSAEHLSPPSTTSRLSDSDTSELDYERRLENASISSSSSPPPDDMSAERRSRRDLSPLNRRVTTDAGDPYVPNREPLGRRSLSATSQFRSKSPPRQAFSPIRNESSDLGGPPMPRAHRSATVTPQGSPKKRQLPIVPPARERLSQDIEERARALKARMNKSSQSASSSYSSRGPSIENEGSVRSNRGISPDREFADSDLESVTSAFSTQSENPNRLSQPMYKKNLLLLTKFKQRNLSLRHRSQPLNDLAPSSHSSSLFPRREPSAKDSYNHLHGGKPYSRFKVYFRNSSEPEYQSAACIPCEAHSAHQSQCINSPEQPFEKTVPTTAAASFPNRANNNNTHSSSSSSKVLESNNSGGTTRSSRARRLSQELIATVDSIRDIIHDVRTRLTQNHSQDSWANLPLLIEQSTSGANPNNNNNNISKKGTTPNNGSSGGGQKKSRLVGAGEGIREQKGQDENQKNDEKSSRLLLEASSPSIPKQMIKTMQHGSRNGDEISGRLHEVGSGCWRRGEKLVSRSPQDEIVNDEGDESDSDGDESCDDSGSDSCSSSTASESSPGYYEEKGSGRKGEDGKVEKRASPSSITTSSSKGSQLGIPRKGLTVAQNSNQSKKKSEGLSTNTSTIKSTSSSPNNTAAFTHHHANKSSKKQSLASSELVIENPRHNQHPHRAIVFRKCNASKKCKSDPGAEPAAVVSSCSRRTPTTCTDDDDRVNIVVVENKSPSSDTAVDCSPDHGNCSEYTLRHPKRSLGTRSLSSETAPEEKADGSLSDTAVNLTPGSLERSRGHRMPGGAQRLSVAPNMSGLNKKSSSTSQLSATGRKRRLGFGRSKVGIGIHRSEEVLPDELRLAVSQTGSSVSSEDMSGSQDTSDSWLPRLSGAGDSGHITDFIEGLGPGQLVGRQVLASPSLGEIQLSLCDRRGNLEVEVIRARGLQAKPGSKMTPAPYVKVYLVKGKKCVAKAKTGIARRTLDPLYQQQLTFREKYQGCILQVTVWGDYGRIEGRKIFMGVAQIMLDDLDLSNIVIGWYKLFGTSSLV</sequence>
<dbReference type="InterPro" id="IPR000008">
    <property type="entry name" value="C2_dom"/>
</dbReference>
<evidence type="ECO:0000256" key="6">
    <source>
        <dbReference type="ARBA" id="ARBA00034103"/>
    </source>
</evidence>
<comment type="subcellular location">
    <subcellularLocation>
        <location evidence="6">Synapse</location>
    </subcellularLocation>
</comment>
<feature type="compositionally biased region" description="Basic and acidic residues" evidence="8">
    <location>
        <begin position="865"/>
        <end position="874"/>
    </location>
</feature>
<feature type="region of interest" description="Disordered" evidence="8">
    <location>
        <begin position="178"/>
        <end position="368"/>
    </location>
</feature>
<dbReference type="InterPro" id="IPR010911">
    <property type="entry name" value="Rab_BD"/>
</dbReference>
<feature type="compositionally biased region" description="Low complexity" evidence="8">
    <location>
        <begin position="980"/>
        <end position="994"/>
    </location>
</feature>
<dbReference type="PANTHER" id="PTHR12157">
    <property type="entry name" value="REGULATING SYNAPTIC MEMBRANE EXOCYTOSIS PROTEIN"/>
    <property type="match status" value="1"/>
</dbReference>
<dbReference type="OMA" id="FPLHHEC"/>
<dbReference type="CDD" id="cd06714">
    <property type="entry name" value="PDZ_RIM-like"/>
    <property type="match status" value="1"/>
</dbReference>
<dbReference type="FunFam" id="2.60.40.150:FF:000001">
    <property type="entry name" value="Regulating synaptic membrane exocytosis 3, isoform CRA_a"/>
    <property type="match status" value="1"/>
</dbReference>
<keyword evidence="4" id="KW-0862">Zinc</keyword>
<dbReference type="InterPro" id="IPR054386">
    <property type="entry name" value="RIM_Znf"/>
</dbReference>
<feature type="region of interest" description="Disordered" evidence="8">
    <location>
        <begin position="1556"/>
        <end position="1637"/>
    </location>
</feature>
<dbReference type="GO" id="GO:0008270">
    <property type="term" value="F:zinc ion binding"/>
    <property type="evidence" value="ECO:0007669"/>
    <property type="project" value="UniProtKB-KW"/>
</dbReference>
<evidence type="ECO:0000313" key="14">
    <source>
        <dbReference type="Proteomes" id="UP000094527"/>
    </source>
</evidence>
<feature type="region of interest" description="Disordered" evidence="8">
    <location>
        <begin position="1059"/>
        <end position="1092"/>
    </location>
</feature>
<keyword evidence="1" id="KW-0479">Metal-binding</keyword>
<evidence type="ECO:0000259" key="9">
    <source>
        <dbReference type="PROSITE" id="PS50004"/>
    </source>
</evidence>
<evidence type="ECO:0000256" key="4">
    <source>
        <dbReference type="ARBA" id="ARBA00022833"/>
    </source>
</evidence>
<dbReference type="EMBL" id="LJIJ01000214">
    <property type="protein sequence ID" value="ODN00319.1"/>
    <property type="molecule type" value="Genomic_DNA"/>
</dbReference>
<dbReference type="SMART" id="SM00239">
    <property type="entry name" value="C2"/>
    <property type="match status" value="2"/>
</dbReference>
<dbReference type="PROSITE" id="PS50178">
    <property type="entry name" value="ZF_FYVE"/>
    <property type="match status" value="1"/>
</dbReference>
<gene>
    <name evidence="13" type="ORF">Ocin01_06356</name>
</gene>
<accession>A0A1D2N4W5</accession>
<feature type="domain" description="C2" evidence="9">
    <location>
        <begin position="1723"/>
        <end position="1842"/>
    </location>
</feature>
<feature type="compositionally biased region" description="Low complexity" evidence="8">
    <location>
        <begin position="282"/>
        <end position="297"/>
    </location>
</feature>
<keyword evidence="14" id="KW-1185">Reference proteome</keyword>
<evidence type="ECO:0000256" key="3">
    <source>
        <dbReference type="ARBA" id="ARBA00022771"/>
    </source>
</evidence>
<dbReference type="GO" id="GO:0006886">
    <property type="term" value="P:intracellular protein transport"/>
    <property type="evidence" value="ECO:0007669"/>
    <property type="project" value="InterPro"/>
</dbReference>
<feature type="region of interest" description="Disordered" evidence="8">
    <location>
        <begin position="1148"/>
        <end position="1184"/>
    </location>
</feature>
<dbReference type="GO" id="GO:0048788">
    <property type="term" value="C:cytoskeleton of presynaptic active zone"/>
    <property type="evidence" value="ECO:0007669"/>
    <property type="project" value="TreeGrafter"/>
</dbReference>
<dbReference type="GO" id="GO:0042391">
    <property type="term" value="P:regulation of membrane potential"/>
    <property type="evidence" value="ECO:0007669"/>
    <property type="project" value="TreeGrafter"/>
</dbReference>
<feature type="region of interest" description="Disordered" evidence="8">
    <location>
        <begin position="1228"/>
        <end position="1299"/>
    </location>
</feature>
<feature type="compositionally biased region" description="Polar residues" evidence="8">
    <location>
        <begin position="493"/>
        <end position="503"/>
    </location>
</feature>
<evidence type="ECO:0000256" key="5">
    <source>
        <dbReference type="ARBA" id="ARBA00023018"/>
    </source>
</evidence>
<dbReference type="InterPro" id="IPR039032">
    <property type="entry name" value="Rim-like"/>
</dbReference>
<dbReference type="FunFam" id="2.30.42.10:FF:000003">
    <property type="entry name" value="Regulating synaptic membrane exocytosis protein 1, putative"/>
    <property type="match status" value="1"/>
</dbReference>
<feature type="compositionally biased region" description="Polar residues" evidence="8">
    <location>
        <begin position="1585"/>
        <end position="1594"/>
    </location>
</feature>
<dbReference type="FunFam" id="3.30.40.10:FF:000453">
    <property type="entry name" value="Uncharacterized protein, isoform D"/>
    <property type="match status" value="1"/>
</dbReference>
<dbReference type="InterPro" id="IPR035892">
    <property type="entry name" value="C2_domain_sf"/>
</dbReference>
<feature type="compositionally biased region" description="Low complexity" evidence="8">
    <location>
        <begin position="1435"/>
        <end position="1451"/>
    </location>
</feature>
<feature type="compositionally biased region" description="Polar residues" evidence="8">
    <location>
        <begin position="475"/>
        <end position="486"/>
    </location>
</feature>
<dbReference type="PANTHER" id="PTHR12157:SF21">
    <property type="entry name" value="RAB3 INTERACTING MOLECULE, ISOFORM F"/>
    <property type="match status" value="1"/>
</dbReference>
<feature type="compositionally biased region" description="Low complexity" evidence="8">
    <location>
        <begin position="304"/>
        <end position="326"/>
    </location>
</feature>
<dbReference type="Pfam" id="PF00168">
    <property type="entry name" value="C2"/>
    <property type="match status" value="2"/>
</dbReference>
<dbReference type="STRING" id="48709.A0A1D2N4W5"/>
<dbReference type="GO" id="GO:0050806">
    <property type="term" value="P:positive regulation of synaptic transmission"/>
    <property type="evidence" value="ECO:0007669"/>
    <property type="project" value="TreeGrafter"/>
</dbReference>
<dbReference type="InterPro" id="IPR001478">
    <property type="entry name" value="PDZ"/>
</dbReference>
<dbReference type="CDD" id="cd04028">
    <property type="entry name" value="C2B_RIM1alpha"/>
    <property type="match status" value="1"/>
</dbReference>
<dbReference type="SUPFAM" id="SSF50156">
    <property type="entry name" value="PDZ domain-like"/>
    <property type="match status" value="1"/>
</dbReference>
<dbReference type="GO" id="GO:0031267">
    <property type="term" value="F:small GTPase binding"/>
    <property type="evidence" value="ECO:0007669"/>
    <property type="project" value="InterPro"/>
</dbReference>
<feature type="domain" description="RabBD" evidence="12">
    <location>
        <begin position="1"/>
        <end position="127"/>
    </location>
</feature>
<dbReference type="OrthoDB" id="420032at2759"/>
<feature type="domain" description="C2" evidence="9">
    <location>
        <begin position="681"/>
        <end position="801"/>
    </location>
</feature>
<feature type="compositionally biased region" description="Low complexity" evidence="8">
    <location>
        <begin position="1152"/>
        <end position="1180"/>
    </location>
</feature>
<dbReference type="InterPro" id="IPR036034">
    <property type="entry name" value="PDZ_sf"/>
</dbReference>
<dbReference type="PROSITE" id="PS50916">
    <property type="entry name" value="RABBD"/>
    <property type="match status" value="1"/>
</dbReference>
<evidence type="ECO:0000259" key="11">
    <source>
        <dbReference type="PROSITE" id="PS50178"/>
    </source>
</evidence>
<dbReference type="InterPro" id="IPR011011">
    <property type="entry name" value="Znf_FYVE_PHD"/>
</dbReference>
<feature type="compositionally biased region" description="Polar residues" evidence="8">
    <location>
        <begin position="1619"/>
        <end position="1633"/>
    </location>
</feature>
<dbReference type="GO" id="GO:0048791">
    <property type="term" value="P:calcium ion-regulated exocytosis of neurotransmitter"/>
    <property type="evidence" value="ECO:0007669"/>
    <property type="project" value="TreeGrafter"/>
</dbReference>
<feature type="compositionally biased region" description="Pro residues" evidence="8">
    <location>
        <begin position="250"/>
        <end position="259"/>
    </location>
</feature>
<feature type="compositionally biased region" description="Basic and acidic residues" evidence="8">
    <location>
        <begin position="958"/>
        <end position="971"/>
    </location>
</feature>
<feature type="compositionally biased region" description="Basic residues" evidence="8">
    <location>
        <begin position="1455"/>
        <end position="1464"/>
    </location>
</feature>
<evidence type="ECO:0000256" key="7">
    <source>
        <dbReference type="PROSITE-ProRule" id="PRU00091"/>
    </source>
</evidence>
<dbReference type="Gene3D" id="3.30.40.10">
    <property type="entry name" value="Zinc/RING finger domain, C3HC4 (zinc finger)"/>
    <property type="match status" value="1"/>
</dbReference>
<evidence type="ECO:0000256" key="2">
    <source>
        <dbReference type="ARBA" id="ARBA00022737"/>
    </source>
</evidence>
<evidence type="ECO:0000256" key="8">
    <source>
        <dbReference type="SAM" id="MobiDB-lite"/>
    </source>
</evidence>
<comment type="caution">
    <text evidence="13">The sequence shown here is derived from an EMBL/GenBank/DDBJ whole genome shotgun (WGS) entry which is preliminary data.</text>
</comment>
<feature type="compositionally biased region" description="Basic and acidic residues" evidence="8">
    <location>
        <begin position="1267"/>
        <end position="1285"/>
    </location>
</feature>
<feature type="compositionally biased region" description="Basic and acidic residues" evidence="8">
    <location>
        <begin position="1078"/>
        <end position="1089"/>
    </location>
</feature>
<dbReference type="Gene3D" id="2.60.40.150">
    <property type="entry name" value="C2 domain"/>
    <property type="match status" value="2"/>
</dbReference>
<evidence type="ECO:0000313" key="13">
    <source>
        <dbReference type="EMBL" id="ODN00319.1"/>
    </source>
</evidence>
<feature type="compositionally biased region" description="Low complexity" evidence="8">
    <location>
        <begin position="1362"/>
        <end position="1374"/>
    </location>
</feature>
<reference evidence="13 14" key="1">
    <citation type="journal article" date="2016" name="Genome Biol. Evol.">
        <title>Gene Family Evolution Reflects Adaptation to Soil Environmental Stressors in the Genome of the Collembolan Orchesella cincta.</title>
        <authorList>
            <person name="Faddeeva-Vakhrusheva A."/>
            <person name="Derks M.F."/>
            <person name="Anvar S.Y."/>
            <person name="Agamennone V."/>
            <person name="Suring W."/>
            <person name="Smit S."/>
            <person name="van Straalen N.M."/>
            <person name="Roelofs D."/>
        </authorList>
    </citation>
    <scope>NUCLEOTIDE SEQUENCE [LARGE SCALE GENOMIC DNA]</scope>
    <source>
        <tissue evidence="13">Mixed pool</tissue>
    </source>
</reference>
<feature type="compositionally biased region" description="Basic and acidic residues" evidence="8">
    <location>
        <begin position="1378"/>
        <end position="1396"/>
    </location>
</feature>
<proteinExistence type="predicted"/>
<dbReference type="Proteomes" id="UP000094527">
    <property type="component" value="Unassembled WGS sequence"/>
</dbReference>
<dbReference type="SUPFAM" id="SSF49562">
    <property type="entry name" value="C2 domain (Calcium/lipid-binding domain, CaLB)"/>
    <property type="match status" value="2"/>
</dbReference>
<dbReference type="GO" id="GO:0042734">
    <property type="term" value="C:presynaptic membrane"/>
    <property type="evidence" value="ECO:0007669"/>
    <property type="project" value="TreeGrafter"/>
</dbReference>
<feature type="region of interest" description="Disordered" evidence="8">
    <location>
        <begin position="127"/>
        <end position="162"/>
    </location>
</feature>
<feature type="compositionally biased region" description="Low complexity" evidence="8">
    <location>
        <begin position="1232"/>
        <end position="1250"/>
    </location>
</feature>
<dbReference type="SMART" id="SM00228">
    <property type="entry name" value="PDZ"/>
    <property type="match status" value="1"/>
</dbReference>
<feature type="domain" description="FYVE-type" evidence="11">
    <location>
        <begin position="65"/>
        <end position="115"/>
    </location>
</feature>
<dbReference type="Gene3D" id="2.30.42.10">
    <property type="match status" value="1"/>
</dbReference>
<keyword evidence="2" id="KW-0677">Repeat</keyword>
<dbReference type="Pfam" id="PF22601">
    <property type="entry name" value="RIM2a_ZnF"/>
    <property type="match status" value="1"/>
</dbReference>
<feature type="compositionally biased region" description="Pro residues" evidence="8">
    <location>
        <begin position="181"/>
        <end position="191"/>
    </location>
</feature>
<feature type="region of interest" description="Disordered" evidence="8">
    <location>
        <begin position="812"/>
        <end position="1012"/>
    </location>
</feature>
<organism evidence="13 14">
    <name type="scientific">Orchesella cincta</name>
    <name type="common">Springtail</name>
    <name type="synonym">Podura cincta</name>
    <dbReference type="NCBI Taxonomy" id="48709"/>
    <lineage>
        <taxon>Eukaryota</taxon>
        <taxon>Metazoa</taxon>
        <taxon>Ecdysozoa</taxon>
        <taxon>Arthropoda</taxon>
        <taxon>Hexapoda</taxon>
        <taxon>Collembola</taxon>
        <taxon>Entomobryomorpha</taxon>
        <taxon>Entomobryoidea</taxon>
        <taxon>Orchesellidae</taxon>
        <taxon>Orchesellinae</taxon>
        <taxon>Orchesella</taxon>
    </lineage>
</organism>
<keyword evidence="3 7" id="KW-0863">Zinc-finger</keyword>
<feature type="compositionally biased region" description="Acidic residues" evidence="8">
    <location>
        <begin position="1341"/>
        <end position="1361"/>
    </location>
</feature>
<feature type="compositionally biased region" description="Low complexity" evidence="8">
    <location>
        <begin position="1397"/>
        <end position="1409"/>
    </location>
</feature>
<feature type="region of interest" description="Disordered" evidence="8">
    <location>
        <begin position="475"/>
        <end position="521"/>
    </location>
</feature>
<name>A0A1D2N4W5_ORCCI</name>
<dbReference type="GO" id="GO:0048167">
    <property type="term" value="P:regulation of synaptic plasticity"/>
    <property type="evidence" value="ECO:0007669"/>
    <property type="project" value="TreeGrafter"/>
</dbReference>
<feature type="region of interest" description="Disordered" evidence="8">
    <location>
        <begin position="1668"/>
        <end position="1689"/>
    </location>
</feature>